<dbReference type="OrthoDB" id="5865411at2759"/>
<accession>A0A3P7IIB9</accession>
<evidence type="ECO:0000313" key="2">
    <source>
        <dbReference type="Proteomes" id="UP000270094"/>
    </source>
</evidence>
<protein>
    <submittedName>
        <fullName evidence="1">Uncharacterized protein</fullName>
    </submittedName>
</protein>
<reference evidence="1 2" key="1">
    <citation type="submission" date="2018-11" db="EMBL/GenBank/DDBJ databases">
        <authorList>
            <consortium name="Pathogen Informatics"/>
        </authorList>
    </citation>
    <scope>NUCLEOTIDE SEQUENCE [LARGE SCALE GENOMIC DNA]</scope>
</reference>
<dbReference type="AlphaFoldDB" id="A0A3P7IIB9"/>
<dbReference type="EMBL" id="UYYB01011889">
    <property type="protein sequence ID" value="VDM69336.1"/>
    <property type="molecule type" value="Genomic_DNA"/>
</dbReference>
<sequence length="180" mass="19362">MSIPTTSLYSSTIPLCTVTPSVTNFSVPTTSVASTSKAALNPPHLPQLSEQALMALLKERVQLGDVRLTLLNLYSNEETPNYHFLPTMIEIAEKAIAALDNKDMIVYAMYKEFFSETKDFITAALDAGCAQLGTIMQASNPTDPANQIASLASAMGINPTPFASLMQVMLAGSLVFLLLE</sequence>
<proteinExistence type="predicted"/>
<dbReference type="Proteomes" id="UP000270094">
    <property type="component" value="Unassembled WGS sequence"/>
</dbReference>
<evidence type="ECO:0000313" key="1">
    <source>
        <dbReference type="EMBL" id="VDM69336.1"/>
    </source>
</evidence>
<name>A0A3P7IIB9_STRVU</name>
<organism evidence="1 2">
    <name type="scientific">Strongylus vulgaris</name>
    <name type="common">Blood worm</name>
    <dbReference type="NCBI Taxonomy" id="40348"/>
    <lineage>
        <taxon>Eukaryota</taxon>
        <taxon>Metazoa</taxon>
        <taxon>Ecdysozoa</taxon>
        <taxon>Nematoda</taxon>
        <taxon>Chromadorea</taxon>
        <taxon>Rhabditida</taxon>
        <taxon>Rhabditina</taxon>
        <taxon>Rhabditomorpha</taxon>
        <taxon>Strongyloidea</taxon>
        <taxon>Strongylidae</taxon>
        <taxon>Strongylus</taxon>
    </lineage>
</organism>
<keyword evidence="2" id="KW-1185">Reference proteome</keyword>
<gene>
    <name evidence="1" type="ORF">SVUK_LOCUS4334</name>
</gene>